<proteinExistence type="predicted"/>
<keyword evidence="3" id="KW-1185">Reference proteome</keyword>
<dbReference type="Proteomes" id="UP000004994">
    <property type="component" value="Chromosome 1"/>
</dbReference>
<dbReference type="PANTHER" id="PTHR11439:SF461">
    <property type="entry name" value="OS10G0432200 PROTEIN"/>
    <property type="match status" value="1"/>
</dbReference>
<organism evidence="2">
    <name type="scientific">Solanum lycopersicum</name>
    <name type="common">Tomato</name>
    <name type="synonym">Lycopersicon esculentum</name>
    <dbReference type="NCBI Taxonomy" id="4081"/>
    <lineage>
        <taxon>Eukaryota</taxon>
        <taxon>Viridiplantae</taxon>
        <taxon>Streptophyta</taxon>
        <taxon>Embryophyta</taxon>
        <taxon>Tracheophyta</taxon>
        <taxon>Spermatophyta</taxon>
        <taxon>Magnoliopsida</taxon>
        <taxon>eudicotyledons</taxon>
        <taxon>Gunneridae</taxon>
        <taxon>Pentapetalae</taxon>
        <taxon>asterids</taxon>
        <taxon>lamiids</taxon>
        <taxon>Solanales</taxon>
        <taxon>Solanaceae</taxon>
        <taxon>Solanoideae</taxon>
        <taxon>Solaneae</taxon>
        <taxon>Solanum</taxon>
        <taxon>Solanum subgen. Lycopersicon</taxon>
    </lineage>
</organism>
<evidence type="ECO:0000259" key="1">
    <source>
        <dbReference type="Pfam" id="PF07727"/>
    </source>
</evidence>
<sequence length="185" mass="20805">MILYVDDMIITGDNIAGISEVKEFWNTNFEMKDLGSLNYFLGVEVLKSDNDICLYQVKYSTYLLSKTGISDNKIESTPLEPNVQFSPSDANSCFEIKAYVDADWGRGPIDRCSSTGYCIFLGDSLISWRSKKQTLASRSSTESEYRALADTTAEILWLHWLLTDMSVPQSSMFPSSSGQTQSDFF</sequence>
<dbReference type="OMA" id="DNDICLY"/>
<dbReference type="PANTHER" id="PTHR11439">
    <property type="entry name" value="GAG-POL-RELATED RETROTRANSPOSON"/>
    <property type="match status" value="1"/>
</dbReference>
<dbReference type="InterPro" id="IPR013103">
    <property type="entry name" value="RVT_2"/>
</dbReference>
<protein>
    <recommendedName>
        <fullName evidence="1">Reverse transcriptase Ty1/copia-type domain-containing protein</fullName>
    </recommendedName>
</protein>
<evidence type="ECO:0000313" key="3">
    <source>
        <dbReference type="Proteomes" id="UP000004994"/>
    </source>
</evidence>
<feature type="domain" description="Reverse transcriptase Ty1/copia-type" evidence="1">
    <location>
        <begin position="3"/>
        <end position="80"/>
    </location>
</feature>
<dbReference type="SUPFAM" id="SSF56672">
    <property type="entry name" value="DNA/RNA polymerases"/>
    <property type="match status" value="1"/>
</dbReference>
<dbReference type="InParanoid" id="A0A3Q7EEG5"/>
<dbReference type="AlphaFoldDB" id="A0A3Q7EEG5"/>
<name>A0A3Q7EEG5_SOLLC</name>
<reference evidence="2" key="1">
    <citation type="journal article" date="2012" name="Nature">
        <title>The tomato genome sequence provides insights into fleshy fruit evolution.</title>
        <authorList>
            <consortium name="Tomato Genome Consortium"/>
        </authorList>
    </citation>
    <scope>NUCLEOTIDE SEQUENCE [LARGE SCALE GENOMIC DNA]</scope>
    <source>
        <strain evidence="2">cv. Heinz 1706</strain>
    </source>
</reference>
<dbReference type="Pfam" id="PF07727">
    <property type="entry name" value="RVT_2"/>
    <property type="match status" value="1"/>
</dbReference>
<dbReference type="InterPro" id="IPR043502">
    <property type="entry name" value="DNA/RNA_pol_sf"/>
</dbReference>
<accession>A0A3Q7EEG5</accession>
<dbReference type="EnsemblPlants" id="Solyc01g059963.1.1">
    <property type="protein sequence ID" value="Solyc01g059963.1.1"/>
    <property type="gene ID" value="Solyc01g059963.1"/>
</dbReference>
<dbReference type="CDD" id="cd09272">
    <property type="entry name" value="RNase_HI_RT_Ty1"/>
    <property type="match status" value="1"/>
</dbReference>
<evidence type="ECO:0000313" key="2">
    <source>
        <dbReference type="EnsemblPlants" id="Solyc01g059963.1.1"/>
    </source>
</evidence>
<dbReference type="Gramene" id="Solyc01g059963.1.1">
    <property type="protein sequence ID" value="Solyc01g059963.1.1"/>
    <property type="gene ID" value="Solyc01g059963.1"/>
</dbReference>
<reference evidence="2" key="2">
    <citation type="submission" date="2019-01" db="UniProtKB">
        <authorList>
            <consortium name="EnsemblPlants"/>
        </authorList>
    </citation>
    <scope>IDENTIFICATION</scope>
    <source>
        <strain evidence="2">cv. Heinz 1706</strain>
    </source>
</reference>
<dbReference type="STRING" id="4081.A0A3Q7EEG5"/>